<dbReference type="Proteomes" id="UP000639396">
    <property type="component" value="Unassembled WGS sequence"/>
</dbReference>
<keyword evidence="2" id="KW-1185">Reference proteome</keyword>
<comment type="caution">
    <text evidence="1">The sequence shown here is derived from an EMBL/GenBank/DDBJ whole genome shotgun (WGS) entry which is preliminary data.</text>
</comment>
<gene>
    <name evidence="1" type="ORF">IDH45_19730</name>
</gene>
<proteinExistence type="predicted"/>
<evidence type="ECO:0000313" key="1">
    <source>
        <dbReference type="EMBL" id="MBD2864218.1"/>
    </source>
</evidence>
<protein>
    <submittedName>
        <fullName evidence="1">Uncharacterized protein</fullName>
    </submittedName>
</protein>
<dbReference type="RefSeq" id="WP_190929841.1">
    <property type="nucleotide sequence ID" value="NZ_JACXJA010000027.1"/>
</dbReference>
<evidence type="ECO:0000313" key="2">
    <source>
        <dbReference type="Proteomes" id="UP000639396"/>
    </source>
</evidence>
<organism evidence="1 2">
    <name type="scientific">Paenibacillus oceani</name>
    <dbReference type="NCBI Taxonomy" id="2772510"/>
    <lineage>
        <taxon>Bacteria</taxon>
        <taxon>Bacillati</taxon>
        <taxon>Bacillota</taxon>
        <taxon>Bacilli</taxon>
        <taxon>Bacillales</taxon>
        <taxon>Paenibacillaceae</taxon>
        <taxon>Paenibacillus</taxon>
    </lineage>
</organism>
<accession>A0A927CCM2</accession>
<dbReference type="EMBL" id="JACXJA010000027">
    <property type="protein sequence ID" value="MBD2864218.1"/>
    <property type="molecule type" value="Genomic_DNA"/>
</dbReference>
<reference evidence="1" key="1">
    <citation type="submission" date="2020-09" db="EMBL/GenBank/DDBJ databases">
        <title>A novel bacterium of genus Paenibacillus, isolated from South China Sea.</title>
        <authorList>
            <person name="Huang H."/>
            <person name="Mo K."/>
            <person name="Hu Y."/>
        </authorList>
    </citation>
    <scope>NUCLEOTIDE SEQUENCE</scope>
    <source>
        <strain evidence="1">IB182363</strain>
    </source>
</reference>
<name>A0A927CCM2_9BACL</name>
<dbReference type="AlphaFoldDB" id="A0A927CCM2"/>
<sequence>MTLSELNVTRPLVEFWKTAFRLGFQPSETEGRKVIQLTFRSPERDGAITYRIPFLSDGSERITLLVQQAEFSGDWSGGEGAPVTVRDEAHRKLCELIGESAHRVRERETPSAGAGIGQAEQEADPALHMTLNGVMAQDEQDLIRLGKEMKAMKTNTELEQEGMIPDPIQN</sequence>